<accession>A0A672F5P9</accession>
<dbReference type="InterPro" id="IPR036388">
    <property type="entry name" value="WH-like_DNA-bd_sf"/>
</dbReference>
<feature type="compositionally biased region" description="Polar residues" evidence="1">
    <location>
        <begin position="136"/>
        <end position="153"/>
    </location>
</feature>
<evidence type="ECO:0000313" key="3">
    <source>
        <dbReference type="Proteomes" id="UP000472267"/>
    </source>
</evidence>
<dbReference type="SUPFAM" id="SSF46689">
    <property type="entry name" value="Homeodomain-like"/>
    <property type="match status" value="1"/>
</dbReference>
<protein>
    <recommendedName>
        <fullName evidence="4">Transposase Tc1-like domain-containing protein</fullName>
    </recommendedName>
</protein>
<dbReference type="InParanoid" id="A0A672F5P9"/>
<keyword evidence="3" id="KW-1185">Reference proteome</keyword>
<feature type="region of interest" description="Disordered" evidence="1">
    <location>
        <begin position="136"/>
        <end position="161"/>
    </location>
</feature>
<dbReference type="Ensembl" id="ENSSFAT00005002173.1">
    <property type="protein sequence ID" value="ENSSFAP00005002046.1"/>
    <property type="gene ID" value="ENSSFAG00005001393.1"/>
</dbReference>
<proteinExistence type="predicted"/>
<dbReference type="AlphaFoldDB" id="A0A672F5P9"/>
<name>A0A672F5P9_SALFA</name>
<dbReference type="Gene3D" id="1.10.10.10">
    <property type="entry name" value="Winged helix-like DNA-binding domain superfamily/Winged helix DNA-binding domain"/>
    <property type="match status" value="1"/>
</dbReference>
<dbReference type="Proteomes" id="UP000472267">
    <property type="component" value="Chromosome 22"/>
</dbReference>
<reference evidence="2" key="1">
    <citation type="submission" date="2019-06" db="EMBL/GenBank/DDBJ databases">
        <authorList>
            <consortium name="Wellcome Sanger Institute Data Sharing"/>
        </authorList>
    </citation>
    <scope>NUCLEOTIDE SEQUENCE [LARGE SCALE GENOMIC DNA]</scope>
</reference>
<reference evidence="2" key="2">
    <citation type="submission" date="2025-08" db="UniProtKB">
        <authorList>
            <consortium name="Ensembl"/>
        </authorList>
    </citation>
    <scope>IDENTIFICATION</scope>
</reference>
<evidence type="ECO:0000256" key="1">
    <source>
        <dbReference type="SAM" id="MobiDB-lite"/>
    </source>
</evidence>
<dbReference type="InterPro" id="IPR009057">
    <property type="entry name" value="Homeodomain-like_sf"/>
</dbReference>
<evidence type="ECO:0008006" key="4">
    <source>
        <dbReference type="Google" id="ProtNLM"/>
    </source>
</evidence>
<dbReference type="OMA" id="CHRQRID"/>
<evidence type="ECO:0000313" key="2">
    <source>
        <dbReference type="Ensembl" id="ENSSFAP00005002046.1"/>
    </source>
</evidence>
<reference evidence="2" key="3">
    <citation type="submission" date="2025-09" db="UniProtKB">
        <authorList>
            <consortium name="Ensembl"/>
        </authorList>
    </citation>
    <scope>IDENTIFICATION</scope>
</reference>
<sequence length="161" mass="17991">MGKSRDLSEFERGTIVGARRAGCSITQTANLLAFSRTAVSRVYREWCDKQKTSSQRKGCGRKRLVDESGERRMERMVEENNRATCTQIQALYNRSEPDRPISLTTTRRALRRLGYSRSTPQQDALIAAGLEALAAFTSSPGENQTEPESQGSTDNEENPQT</sequence>
<organism evidence="2 3">
    <name type="scientific">Salarias fasciatus</name>
    <name type="common">Jewelled blenny</name>
    <name type="synonym">Blennius fasciatus</name>
    <dbReference type="NCBI Taxonomy" id="181472"/>
    <lineage>
        <taxon>Eukaryota</taxon>
        <taxon>Metazoa</taxon>
        <taxon>Chordata</taxon>
        <taxon>Craniata</taxon>
        <taxon>Vertebrata</taxon>
        <taxon>Euteleostomi</taxon>
        <taxon>Actinopterygii</taxon>
        <taxon>Neopterygii</taxon>
        <taxon>Teleostei</taxon>
        <taxon>Neoteleostei</taxon>
        <taxon>Acanthomorphata</taxon>
        <taxon>Ovalentaria</taxon>
        <taxon>Blenniimorphae</taxon>
        <taxon>Blenniiformes</taxon>
        <taxon>Blennioidei</taxon>
        <taxon>Blenniidae</taxon>
        <taxon>Salariinae</taxon>
        <taxon>Salarias</taxon>
    </lineage>
</organism>